<evidence type="ECO:0000256" key="1">
    <source>
        <dbReference type="ARBA" id="ARBA00023242"/>
    </source>
</evidence>
<dbReference type="PANTHER" id="PTHR47785">
    <property type="entry name" value="ZN(II)2CYS6 TRANSCRIPTION FACTOR (EUROFUNG)-RELATED-RELATED"/>
    <property type="match status" value="1"/>
</dbReference>
<dbReference type="GO" id="GO:0008270">
    <property type="term" value="F:zinc ion binding"/>
    <property type="evidence" value="ECO:0007669"/>
    <property type="project" value="InterPro"/>
</dbReference>
<evidence type="ECO:0000259" key="3">
    <source>
        <dbReference type="Pfam" id="PF04082"/>
    </source>
</evidence>
<accession>A0AAI8VZ45</accession>
<comment type="caution">
    <text evidence="4">The sequence shown here is derived from an EMBL/GenBank/DDBJ whole genome shotgun (WGS) entry which is preliminary data.</text>
</comment>
<dbReference type="PANTHER" id="PTHR47785:SF4">
    <property type="entry name" value="ZN(II)2CYS6 TRANSCRIPTION FACTOR (EUROFUNG)"/>
    <property type="match status" value="1"/>
</dbReference>
<keyword evidence="1" id="KW-0539">Nucleus</keyword>
<name>A0AAI8VZ45_9PEZI</name>
<dbReference type="Proteomes" id="UP001295740">
    <property type="component" value="Unassembled WGS sequence"/>
</dbReference>
<dbReference type="Pfam" id="PF04082">
    <property type="entry name" value="Fungal_trans"/>
    <property type="match status" value="1"/>
</dbReference>
<dbReference type="GO" id="GO:0003677">
    <property type="term" value="F:DNA binding"/>
    <property type="evidence" value="ECO:0007669"/>
    <property type="project" value="InterPro"/>
</dbReference>
<feature type="compositionally biased region" description="Low complexity" evidence="2">
    <location>
        <begin position="21"/>
        <end position="33"/>
    </location>
</feature>
<keyword evidence="5" id="KW-1185">Reference proteome</keyword>
<evidence type="ECO:0000313" key="5">
    <source>
        <dbReference type="Proteomes" id="UP001295740"/>
    </source>
</evidence>
<dbReference type="CDD" id="cd12148">
    <property type="entry name" value="fungal_TF_MHR"/>
    <property type="match status" value="1"/>
</dbReference>
<reference evidence="4" key="1">
    <citation type="submission" date="2023-10" db="EMBL/GenBank/DDBJ databases">
        <authorList>
            <person name="Hackl T."/>
        </authorList>
    </citation>
    <scope>NUCLEOTIDE SEQUENCE</scope>
</reference>
<dbReference type="InterPro" id="IPR007219">
    <property type="entry name" value="XnlR_reg_dom"/>
</dbReference>
<evidence type="ECO:0000256" key="2">
    <source>
        <dbReference type="SAM" id="MobiDB-lite"/>
    </source>
</evidence>
<dbReference type="EMBL" id="CAUWAG010000020">
    <property type="protein sequence ID" value="CAJ2513711.1"/>
    <property type="molecule type" value="Genomic_DNA"/>
</dbReference>
<evidence type="ECO:0000313" key="4">
    <source>
        <dbReference type="EMBL" id="CAJ2513711.1"/>
    </source>
</evidence>
<protein>
    <submittedName>
        <fullName evidence="4">Uu.00g018300.m01.CDS01</fullName>
    </submittedName>
</protein>
<dbReference type="AlphaFoldDB" id="A0AAI8VZ45"/>
<gene>
    <name evidence="4" type="ORF">KHLLAP_LOCUS14179</name>
</gene>
<feature type="region of interest" description="Disordered" evidence="2">
    <location>
        <begin position="1"/>
        <end position="33"/>
    </location>
</feature>
<organism evidence="4 5">
    <name type="scientific">Anthostomella pinea</name>
    <dbReference type="NCBI Taxonomy" id="933095"/>
    <lineage>
        <taxon>Eukaryota</taxon>
        <taxon>Fungi</taxon>
        <taxon>Dikarya</taxon>
        <taxon>Ascomycota</taxon>
        <taxon>Pezizomycotina</taxon>
        <taxon>Sordariomycetes</taxon>
        <taxon>Xylariomycetidae</taxon>
        <taxon>Xylariales</taxon>
        <taxon>Xylariaceae</taxon>
        <taxon>Anthostomella</taxon>
    </lineage>
</organism>
<sequence>MRLQRTAARQSQQIYQLSMRPSPSSYPPSQVDYPSEFAQQSDYLQPTPADTLDSPQFLIPKNHATLASTLLSLPPVRDRLGDIPRDFFFQVEEKQPLPVLLSSLHDGPLVWPPLTPRILDELVGSYFHHAHPHHPLFTLQNFKLWHTRLLEHQDVDDIGTAICLCVYSLGAVCSAQGESQKSSEALGLEYFQPALKIILKATVWGFRPDLNTCQALLLAASYFAHLGRPLHSWRMAQFASRIFLNLVESRKRYLAQAEFDDIELCTFWQCFMVECDRVAELDVPRSGIEPLGDKMPLPHSADSGDDENRIHITFIAEHAIRRLLNRIHNALYSPDNTHDSSYSEMPTDPTKIWQRLSLQRLLSLSSELNRQLEEWYTSIPDYLRPPKGTDTLPNDRARVLRIRYYAAKQIIHRPYLLQAVSRTQEYRSPSHSPMMGSDPYKVPVPVVLEKCQTCIDSCVAYVFNAVEMIDKRSPYLWTFSQSCMACLVMLWMADNSPSLRQFVPAMQPIQNMVLAKLRKWTTSDSSSSFDAEVRILERLSFPDHMDT</sequence>
<dbReference type="InterPro" id="IPR053181">
    <property type="entry name" value="EcdB-like_regulator"/>
</dbReference>
<proteinExistence type="predicted"/>
<feature type="domain" description="Xylanolytic transcriptional activator regulatory" evidence="3">
    <location>
        <begin position="125"/>
        <end position="376"/>
    </location>
</feature>
<feature type="compositionally biased region" description="Polar residues" evidence="2">
    <location>
        <begin position="7"/>
        <end position="16"/>
    </location>
</feature>
<dbReference type="GO" id="GO:0006351">
    <property type="term" value="P:DNA-templated transcription"/>
    <property type="evidence" value="ECO:0007669"/>
    <property type="project" value="InterPro"/>
</dbReference>